<reference evidence="4" key="1">
    <citation type="submission" date="2020-07" db="EMBL/GenBank/DDBJ databases">
        <authorList>
            <person name="Nazaruddin N."/>
        </authorList>
    </citation>
    <scope>NUCLEOTIDE SEQUENCE</scope>
</reference>
<gene>
    <name evidence="4" type="ORF">MHI_LOCUS763599</name>
</gene>
<sequence length="149" mass="16765">MPRGAKQAKGLLLSCIEEPDPCIMFEPKILYRTAIDDVPTAHYKIEIGKAEIVREGLSLYLHVGDAVTLVGWGTQVHVLLEVADLVEEELGVSCEVIDLVSILPWDTELVCKGRRSLLNITVDRVRVCFQSGNEESQFKDRIFRNLSKR</sequence>
<evidence type="ECO:0000256" key="1">
    <source>
        <dbReference type="ARBA" id="ARBA00001964"/>
    </source>
</evidence>
<dbReference type="Pfam" id="PF02780">
    <property type="entry name" value="Transketolase_C"/>
    <property type="match status" value="1"/>
</dbReference>
<dbReference type="GO" id="GO:0009083">
    <property type="term" value="P:branched-chain amino acid catabolic process"/>
    <property type="evidence" value="ECO:0007669"/>
    <property type="project" value="TreeGrafter"/>
</dbReference>
<name>A0A6V7HGN2_9HYME</name>
<dbReference type="AlphaFoldDB" id="A0A6V7HGN2"/>
<comment type="cofactor">
    <cofactor evidence="1">
        <name>thiamine diphosphate</name>
        <dbReference type="ChEBI" id="CHEBI:58937"/>
    </cofactor>
</comment>
<dbReference type="InterPro" id="IPR033248">
    <property type="entry name" value="Transketolase_C"/>
</dbReference>
<dbReference type="GO" id="GO:0007584">
    <property type="term" value="P:response to nutrient"/>
    <property type="evidence" value="ECO:0007669"/>
    <property type="project" value="TreeGrafter"/>
</dbReference>
<accession>A0A6V7HGN2</accession>
<proteinExistence type="predicted"/>
<feature type="domain" description="Transketolase C-terminal" evidence="3">
    <location>
        <begin position="61"/>
        <end position="112"/>
    </location>
</feature>
<keyword evidence="5" id="KW-1185">Reference proteome</keyword>
<dbReference type="Proteomes" id="UP000752696">
    <property type="component" value="Unassembled WGS sequence"/>
</dbReference>
<dbReference type="SUPFAM" id="SSF52922">
    <property type="entry name" value="TK C-terminal domain-like"/>
    <property type="match status" value="1"/>
</dbReference>
<evidence type="ECO:0000313" key="5">
    <source>
        <dbReference type="Proteomes" id="UP000752696"/>
    </source>
</evidence>
<evidence type="ECO:0000259" key="3">
    <source>
        <dbReference type="Pfam" id="PF02780"/>
    </source>
</evidence>
<dbReference type="Gene3D" id="3.40.50.920">
    <property type="match status" value="1"/>
</dbReference>
<evidence type="ECO:0000256" key="2">
    <source>
        <dbReference type="ARBA" id="ARBA00023002"/>
    </source>
</evidence>
<dbReference type="InterPro" id="IPR029061">
    <property type="entry name" value="THDP-binding"/>
</dbReference>
<comment type="caution">
    <text evidence="4">The sequence shown here is derived from an EMBL/GenBank/DDBJ whole genome shotgun (WGS) entry which is preliminary data.</text>
</comment>
<organism evidence="4 5">
    <name type="scientific">Heterotrigona itama</name>
    <dbReference type="NCBI Taxonomy" id="395501"/>
    <lineage>
        <taxon>Eukaryota</taxon>
        <taxon>Metazoa</taxon>
        <taxon>Ecdysozoa</taxon>
        <taxon>Arthropoda</taxon>
        <taxon>Hexapoda</taxon>
        <taxon>Insecta</taxon>
        <taxon>Pterygota</taxon>
        <taxon>Neoptera</taxon>
        <taxon>Endopterygota</taxon>
        <taxon>Hymenoptera</taxon>
        <taxon>Apocrita</taxon>
        <taxon>Aculeata</taxon>
        <taxon>Apoidea</taxon>
        <taxon>Anthophila</taxon>
        <taxon>Apidae</taxon>
        <taxon>Heterotrigona</taxon>
    </lineage>
</organism>
<dbReference type="PANTHER" id="PTHR42980:SF1">
    <property type="entry name" value="2-OXOISOVALERATE DEHYDROGENASE SUBUNIT BETA, MITOCHONDRIAL"/>
    <property type="match status" value="1"/>
</dbReference>
<dbReference type="OrthoDB" id="878at2759"/>
<evidence type="ECO:0000313" key="4">
    <source>
        <dbReference type="EMBL" id="CAD1477932.1"/>
    </source>
</evidence>
<protein>
    <recommendedName>
        <fullName evidence="3">Transketolase C-terminal domain-containing protein</fullName>
    </recommendedName>
</protein>
<dbReference type="SUPFAM" id="SSF52518">
    <property type="entry name" value="Thiamin diphosphate-binding fold (THDP-binding)"/>
    <property type="match status" value="1"/>
</dbReference>
<dbReference type="Gene3D" id="3.40.50.970">
    <property type="match status" value="1"/>
</dbReference>
<dbReference type="GO" id="GO:0016491">
    <property type="term" value="F:oxidoreductase activity"/>
    <property type="evidence" value="ECO:0007669"/>
    <property type="project" value="UniProtKB-KW"/>
</dbReference>
<keyword evidence="2" id="KW-0560">Oxidoreductase</keyword>
<dbReference type="PANTHER" id="PTHR42980">
    <property type="entry name" value="2-OXOISOVALERATE DEHYDROGENASE SUBUNIT BETA-RELATED"/>
    <property type="match status" value="1"/>
</dbReference>
<dbReference type="InterPro" id="IPR009014">
    <property type="entry name" value="Transketo_C/PFOR_II"/>
</dbReference>
<dbReference type="EMBL" id="CAJDYZ010010367">
    <property type="protein sequence ID" value="CAD1477932.1"/>
    <property type="molecule type" value="Genomic_DNA"/>
</dbReference>